<dbReference type="AlphaFoldDB" id="A0AAN8SHL8"/>
<proteinExistence type="predicted"/>
<name>A0AAN8SHL8_POLSC</name>
<sequence>MATYRKRFRCEVTWRREHKDRDVPPTQSDVQYIRQEGKKKAYSPEIRSPYDRPKSAIPASQDCITNAGPTFHVTIEKVLGNQSCLFCCGQNGCSNAFLGIEATQRFIEL</sequence>
<reference evidence="2 3" key="1">
    <citation type="submission" date="2023-10" db="EMBL/GenBank/DDBJ databases">
        <title>Genomes of two closely related lineages of the louse Polyplax serrata with different host specificities.</title>
        <authorList>
            <person name="Martinu J."/>
            <person name="Tarabai H."/>
            <person name="Stefka J."/>
            <person name="Hypsa V."/>
        </authorList>
    </citation>
    <scope>NUCLEOTIDE SEQUENCE [LARGE SCALE GENOMIC DNA]</scope>
    <source>
        <strain evidence="2">HR10_N</strain>
    </source>
</reference>
<gene>
    <name evidence="2" type="ORF">RUM43_000732</name>
</gene>
<organism evidence="2 3">
    <name type="scientific">Polyplax serrata</name>
    <name type="common">Common mouse louse</name>
    <dbReference type="NCBI Taxonomy" id="468196"/>
    <lineage>
        <taxon>Eukaryota</taxon>
        <taxon>Metazoa</taxon>
        <taxon>Ecdysozoa</taxon>
        <taxon>Arthropoda</taxon>
        <taxon>Hexapoda</taxon>
        <taxon>Insecta</taxon>
        <taxon>Pterygota</taxon>
        <taxon>Neoptera</taxon>
        <taxon>Paraneoptera</taxon>
        <taxon>Psocodea</taxon>
        <taxon>Troctomorpha</taxon>
        <taxon>Phthiraptera</taxon>
        <taxon>Anoplura</taxon>
        <taxon>Polyplacidae</taxon>
        <taxon>Polyplax</taxon>
    </lineage>
</organism>
<evidence type="ECO:0000313" key="2">
    <source>
        <dbReference type="EMBL" id="KAK6644465.1"/>
    </source>
</evidence>
<dbReference type="Proteomes" id="UP001372834">
    <property type="component" value="Unassembled WGS sequence"/>
</dbReference>
<dbReference type="EMBL" id="JAWJWE010000001">
    <property type="protein sequence ID" value="KAK6644465.1"/>
    <property type="molecule type" value="Genomic_DNA"/>
</dbReference>
<feature type="region of interest" description="Disordered" evidence="1">
    <location>
        <begin position="19"/>
        <end position="38"/>
    </location>
</feature>
<evidence type="ECO:0000313" key="3">
    <source>
        <dbReference type="Proteomes" id="UP001372834"/>
    </source>
</evidence>
<comment type="caution">
    <text evidence="2">The sequence shown here is derived from an EMBL/GenBank/DDBJ whole genome shotgun (WGS) entry which is preliminary data.</text>
</comment>
<accession>A0AAN8SHL8</accession>
<evidence type="ECO:0000256" key="1">
    <source>
        <dbReference type="SAM" id="MobiDB-lite"/>
    </source>
</evidence>
<protein>
    <submittedName>
        <fullName evidence="2">Uncharacterized protein</fullName>
    </submittedName>
</protein>